<gene>
    <name evidence="2" type="ORF">BDK92_4345</name>
</gene>
<keyword evidence="3" id="KW-1185">Reference proteome</keyword>
<dbReference type="SUPFAM" id="SSF48371">
    <property type="entry name" value="ARM repeat"/>
    <property type="match status" value="1"/>
</dbReference>
<reference evidence="2 3" key="1">
    <citation type="submission" date="2018-10" db="EMBL/GenBank/DDBJ databases">
        <title>Sequencing the genomes of 1000 actinobacteria strains.</title>
        <authorList>
            <person name="Klenk H.-P."/>
        </authorList>
    </citation>
    <scope>NUCLEOTIDE SEQUENCE [LARGE SCALE GENOMIC DNA]</scope>
    <source>
        <strain evidence="2 3">DSM 45175</strain>
    </source>
</reference>
<evidence type="ECO:0000313" key="2">
    <source>
        <dbReference type="EMBL" id="RKR89981.1"/>
    </source>
</evidence>
<protein>
    <recommendedName>
        <fullName evidence="4">HEAT repeat protein</fullName>
    </recommendedName>
</protein>
<dbReference type="InterPro" id="IPR011989">
    <property type="entry name" value="ARM-like"/>
</dbReference>
<feature type="compositionally biased region" description="Low complexity" evidence="1">
    <location>
        <begin position="12"/>
        <end position="25"/>
    </location>
</feature>
<sequence>MWVKRARRAATEPEASGPGAEPPARAGLDEVAVAAREATSLNGEALDRLIVTLAALAESGGGRETECAALMLLGAKPRMLARLDEHVRRGWPDLPTVTTAVTRLATRLDEPSAGPVLAAIASMDGDGHVRERAVAAMLDMEYPELTPFLVLRTADWVKQVRDPARAGLALLLAENANSYLPAALPMALLLGERLRGGFAHAQVTAALLAAPVHVRMRLAGSADVRTRRFTYGVSRAQSWLSVDDLVATAESDVDGWIRASAAEAACREAVWSRRLPILHRLSRSPRSEVRVLALTGLVRTGADEEVTHHLTDPAPLVRAVARDAARRTGLDALERYRSAVGEPVPSAGAIAGLVETGSGADVPLLRRLLTHPTPRVRAEAVRGLRLLAEVDPEELIPLLRDPAPAVVRETTLSLRAGATLRGAGRGRRAR</sequence>
<dbReference type="Gene3D" id="1.25.10.10">
    <property type="entry name" value="Leucine-rich Repeat Variant"/>
    <property type="match status" value="1"/>
</dbReference>
<feature type="region of interest" description="Disordered" evidence="1">
    <location>
        <begin position="1"/>
        <end position="25"/>
    </location>
</feature>
<evidence type="ECO:0000256" key="1">
    <source>
        <dbReference type="SAM" id="MobiDB-lite"/>
    </source>
</evidence>
<proteinExistence type="predicted"/>
<evidence type="ECO:0008006" key="4">
    <source>
        <dbReference type="Google" id="ProtNLM"/>
    </source>
</evidence>
<name>A0A495JMC0_9ACTN</name>
<dbReference type="EMBL" id="RBKT01000001">
    <property type="protein sequence ID" value="RKR89981.1"/>
    <property type="molecule type" value="Genomic_DNA"/>
</dbReference>
<dbReference type="Proteomes" id="UP000277671">
    <property type="component" value="Unassembled WGS sequence"/>
</dbReference>
<dbReference type="InterPro" id="IPR016024">
    <property type="entry name" value="ARM-type_fold"/>
</dbReference>
<organism evidence="2 3">
    <name type="scientific">Micromonospora pisi</name>
    <dbReference type="NCBI Taxonomy" id="589240"/>
    <lineage>
        <taxon>Bacteria</taxon>
        <taxon>Bacillati</taxon>
        <taxon>Actinomycetota</taxon>
        <taxon>Actinomycetes</taxon>
        <taxon>Micromonosporales</taxon>
        <taxon>Micromonosporaceae</taxon>
        <taxon>Micromonospora</taxon>
    </lineage>
</organism>
<dbReference type="AlphaFoldDB" id="A0A495JMC0"/>
<comment type="caution">
    <text evidence="2">The sequence shown here is derived from an EMBL/GenBank/DDBJ whole genome shotgun (WGS) entry which is preliminary data.</text>
</comment>
<evidence type="ECO:0000313" key="3">
    <source>
        <dbReference type="Proteomes" id="UP000277671"/>
    </source>
</evidence>
<accession>A0A495JMC0</accession>